<gene>
    <name evidence="2" type="ORF">GLV81_14520</name>
</gene>
<evidence type="ECO:0000313" key="3">
    <source>
        <dbReference type="Proteomes" id="UP000426027"/>
    </source>
</evidence>
<protein>
    <submittedName>
        <fullName evidence="2">Uncharacterized protein</fullName>
    </submittedName>
</protein>
<reference evidence="2 3" key="1">
    <citation type="submission" date="2019-11" db="EMBL/GenBank/DDBJ databases">
        <authorList>
            <person name="Im W.T."/>
        </authorList>
    </citation>
    <scope>NUCLEOTIDE SEQUENCE [LARGE SCALE GENOMIC DNA]</scope>
    <source>
        <strain evidence="2 3">SB-02</strain>
    </source>
</reference>
<dbReference type="EMBL" id="CP046566">
    <property type="protein sequence ID" value="QGW29157.1"/>
    <property type="molecule type" value="Genomic_DNA"/>
</dbReference>
<feature type="transmembrane region" description="Helical" evidence="1">
    <location>
        <begin position="138"/>
        <end position="158"/>
    </location>
</feature>
<name>A0A6I6G988_9BACT</name>
<feature type="transmembrane region" description="Helical" evidence="1">
    <location>
        <begin position="15"/>
        <end position="39"/>
    </location>
</feature>
<keyword evidence="3" id="KW-1185">Reference proteome</keyword>
<sequence>MSDLLVYAKPVRSTFLTILCILTMVGSSYSIISNVFLYVSADKISRIGKQNIDRSRAANMQSNSKQRSNRIIEDSLAMLDESKMRYQAIGLILANLLTLAGGIVMFTMRPWGFWLYLAGSILHIGMPLYLFGFNTIPGIIAGVAQSMISAAFIIMYAFQLKDMRPKEILDDGLLR</sequence>
<dbReference type="KEGG" id="fls:GLV81_14520"/>
<dbReference type="Proteomes" id="UP000426027">
    <property type="component" value="Chromosome"/>
</dbReference>
<evidence type="ECO:0000256" key="1">
    <source>
        <dbReference type="SAM" id="Phobius"/>
    </source>
</evidence>
<keyword evidence="1" id="KW-1133">Transmembrane helix</keyword>
<evidence type="ECO:0000313" key="2">
    <source>
        <dbReference type="EMBL" id="QGW29157.1"/>
    </source>
</evidence>
<dbReference type="RefSeq" id="WP_157479510.1">
    <property type="nucleotide sequence ID" value="NZ_CP046566.1"/>
</dbReference>
<keyword evidence="1" id="KW-0812">Transmembrane</keyword>
<keyword evidence="1" id="KW-0472">Membrane</keyword>
<dbReference type="AlphaFoldDB" id="A0A6I6G988"/>
<feature type="transmembrane region" description="Helical" evidence="1">
    <location>
        <begin position="88"/>
        <end position="107"/>
    </location>
</feature>
<organism evidence="2 3">
    <name type="scientific">Phnomibacter ginsenosidimutans</name>
    <dbReference type="NCBI Taxonomy" id="2676868"/>
    <lineage>
        <taxon>Bacteria</taxon>
        <taxon>Pseudomonadati</taxon>
        <taxon>Bacteroidota</taxon>
        <taxon>Chitinophagia</taxon>
        <taxon>Chitinophagales</taxon>
        <taxon>Chitinophagaceae</taxon>
        <taxon>Phnomibacter</taxon>
    </lineage>
</organism>
<feature type="transmembrane region" description="Helical" evidence="1">
    <location>
        <begin position="113"/>
        <end position="131"/>
    </location>
</feature>
<proteinExistence type="predicted"/>
<accession>A0A6I6G988</accession>